<dbReference type="Pfam" id="PF10957">
    <property type="entry name" value="Spore_Cse60"/>
    <property type="match status" value="1"/>
</dbReference>
<dbReference type="EMBL" id="JABAGO010000023">
    <property type="protein sequence ID" value="NME99138.1"/>
    <property type="molecule type" value="Genomic_DNA"/>
</dbReference>
<comment type="caution">
    <text evidence="1">The sequence shown here is derived from an EMBL/GenBank/DDBJ whole genome shotgun (WGS) entry which is preliminary data.</text>
</comment>
<protein>
    <submittedName>
        <fullName evidence="1">Sporulation protein Cse60</fullName>
    </submittedName>
</protein>
<dbReference type="AlphaFoldDB" id="A0A848CVG5"/>
<accession>A0A848CVG5</accession>
<sequence>MIQVKEFMYARGGDAERRINEFLAGLEEAQLVDIKYNIYSELVSCILIVYKTC</sequence>
<dbReference type="GeneID" id="92842029"/>
<gene>
    <name evidence="1" type="ORF">HF838_12795</name>
</gene>
<dbReference type="InterPro" id="IPR020296">
    <property type="entry name" value="Spore_Cse60"/>
</dbReference>
<organism evidence="1 2">
    <name type="scientific">Aneurinibacillus aneurinilyticus</name>
    <name type="common">Bacillus aneurinolyticus</name>
    <dbReference type="NCBI Taxonomy" id="1391"/>
    <lineage>
        <taxon>Bacteria</taxon>
        <taxon>Bacillati</taxon>
        <taxon>Bacillota</taxon>
        <taxon>Bacilli</taxon>
        <taxon>Bacillales</taxon>
        <taxon>Paenibacillaceae</taxon>
        <taxon>Aneurinibacillus group</taxon>
        <taxon>Aneurinibacillus</taxon>
    </lineage>
</organism>
<dbReference type="OrthoDB" id="1653053at2"/>
<dbReference type="RefSeq" id="WP_021620135.1">
    <property type="nucleotide sequence ID" value="NZ_CABKST010000074.1"/>
</dbReference>
<reference evidence="1 2" key="1">
    <citation type="submission" date="2020-04" db="EMBL/GenBank/DDBJ databases">
        <authorList>
            <person name="Hitch T.C.A."/>
            <person name="Wylensek D."/>
            <person name="Clavel T."/>
        </authorList>
    </citation>
    <scope>NUCLEOTIDE SEQUENCE [LARGE SCALE GENOMIC DNA]</scope>
    <source>
        <strain evidence="1 2">WB01_D5_05</strain>
    </source>
</reference>
<proteinExistence type="predicted"/>
<evidence type="ECO:0000313" key="2">
    <source>
        <dbReference type="Proteomes" id="UP000561326"/>
    </source>
</evidence>
<dbReference type="Proteomes" id="UP000561326">
    <property type="component" value="Unassembled WGS sequence"/>
</dbReference>
<evidence type="ECO:0000313" key="1">
    <source>
        <dbReference type="EMBL" id="NME99138.1"/>
    </source>
</evidence>
<name>A0A848CVG5_ANEAE</name>